<proteinExistence type="predicted"/>
<keyword evidence="1" id="KW-1133">Transmembrane helix</keyword>
<keyword evidence="1" id="KW-0472">Membrane</keyword>
<evidence type="ECO:0000313" key="2">
    <source>
        <dbReference type="EMBL" id="OGI42522.1"/>
    </source>
</evidence>
<organism evidence="2 3">
    <name type="scientific">Candidatus Muproteobacteria bacterium RBG_16_64_11</name>
    <dbReference type="NCBI Taxonomy" id="1817758"/>
    <lineage>
        <taxon>Bacteria</taxon>
        <taxon>Pseudomonadati</taxon>
        <taxon>Pseudomonadota</taxon>
        <taxon>Candidatus Muproteobacteria</taxon>
    </lineage>
</organism>
<feature type="transmembrane region" description="Helical" evidence="1">
    <location>
        <begin position="136"/>
        <end position="160"/>
    </location>
</feature>
<protein>
    <submittedName>
        <fullName evidence="2">Uncharacterized protein</fullName>
    </submittedName>
</protein>
<accession>A0A1F6TBP4</accession>
<feature type="transmembrane region" description="Helical" evidence="1">
    <location>
        <begin position="42"/>
        <end position="67"/>
    </location>
</feature>
<sequence>MKKEEIVAIAVRLFAIFLFVYAVRMVPGMVVLIRQEVESIDFIFGLVFLTTHLLVALLLWVFALAIARKLLPAGKPGKGPARLALGDIQAVAFSVMGLWVLASAIPDIFYWGSFLYQTNAGGWRYRELSPENTGNIVSTLVELAIGLWLLFGARGLAGLVKMARGMGAGK</sequence>
<evidence type="ECO:0000256" key="1">
    <source>
        <dbReference type="SAM" id="Phobius"/>
    </source>
</evidence>
<dbReference type="AlphaFoldDB" id="A0A1F6TBP4"/>
<dbReference type="Proteomes" id="UP000177925">
    <property type="component" value="Unassembled WGS sequence"/>
</dbReference>
<gene>
    <name evidence="2" type="ORF">A2150_00935</name>
</gene>
<name>A0A1F6TBP4_9PROT</name>
<keyword evidence="1" id="KW-0812">Transmembrane</keyword>
<feature type="transmembrane region" description="Helical" evidence="1">
    <location>
        <begin position="88"/>
        <end position="116"/>
    </location>
</feature>
<reference evidence="2 3" key="1">
    <citation type="journal article" date="2016" name="Nat. Commun.">
        <title>Thousands of microbial genomes shed light on interconnected biogeochemical processes in an aquifer system.</title>
        <authorList>
            <person name="Anantharaman K."/>
            <person name="Brown C.T."/>
            <person name="Hug L.A."/>
            <person name="Sharon I."/>
            <person name="Castelle C.J."/>
            <person name="Probst A.J."/>
            <person name="Thomas B.C."/>
            <person name="Singh A."/>
            <person name="Wilkins M.J."/>
            <person name="Karaoz U."/>
            <person name="Brodie E.L."/>
            <person name="Williams K.H."/>
            <person name="Hubbard S.S."/>
            <person name="Banfield J.F."/>
        </authorList>
    </citation>
    <scope>NUCLEOTIDE SEQUENCE [LARGE SCALE GENOMIC DNA]</scope>
</reference>
<feature type="transmembrane region" description="Helical" evidence="1">
    <location>
        <begin position="7"/>
        <end position="30"/>
    </location>
</feature>
<comment type="caution">
    <text evidence="2">The sequence shown here is derived from an EMBL/GenBank/DDBJ whole genome shotgun (WGS) entry which is preliminary data.</text>
</comment>
<evidence type="ECO:0000313" key="3">
    <source>
        <dbReference type="Proteomes" id="UP000177925"/>
    </source>
</evidence>
<dbReference type="EMBL" id="MFSS01000087">
    <property type="protein sequence ID" value="OGI42522.1"/>
    <property type="molecule type" value="Genomic_DNA"/>
</dbReference>